<proteinExistence type="predicted"/>
<comment type="caution">
    <text evidence="2">The sequence shown here is derived from an EMBL/GenBank/DDBJ whole genome shotgun (WGS) entry which is preliminary data.</text>
</comment>
<gene>
    <name evidence="2" type="ORF">CROQUDRAFT_89564</name>
</gene>
<evidence type="ECO:0000256" key="1">
    <source>
        <dbReference type="SAM" id="MobiDB-lite"/>
    </source>
</evidence>
<name>A0A9P6NN01_9BASI</name>
<evidence type="ECO:0000313" key="2">
    <source>
        <dbReference type="EMBL" id="KAG0148993.1"/>
    </source>
</evidence>
<evidence type="ECO:0000313" key="3">
    <source>
        <dbReference type="Proteomes" id="UP000886653"/>
    </source>
</evidence>
<reference evidence="2" key="1">
    <citation type="submission" date="2013-11" db="EMBL/GenBank/DDBJ databases">
        <title>Genome sequence of the fusiform rust pathogen reveals effectors for host alternation and coevolution with pine.</title>
        <authorList>
            <consortium name="DOE Joint Genome Institute"/>
            <person name="Smith K."/>
            <person name="Pendleton A."/>
            <person name="Kubisiak T."/>
            <person name="Anderson C."/>
            <person name="Salamov A."/>
            <person name="Aerts A."/>
            <person name="Riley R."/>
            <person name="Clum A."/>
            <person name="Lindquist E."/>
            <person name="Ence D."/>
            <person name="Campbell M."/>
            <person name="Kronenberg Z."/>
            <person name="Feau N."/>
            <person name="Dhillon B."/>
            <person name="Hamelin R."/>
            <person name="Burleigh J."/>
            <person name="Smith J."/>
            <person name="Yandell M."/>
            <person name="Nelson C."/>
            <person name="Grigoriev I."/>
            <person name="Davis J."/>
        </authorList>
    </citation>
    <scope>NUCLEOTIDE SEQUENCE</scope>
    <source>
        <strain evidence="2">G11</strain>
    </source>
</reference>
<dbReference type="Proteomes" id="UP000886653">
    <property type="component" value="Unassembled WGS sequence"/>
</dbReference>
<feature type="region of interest" description="Disordered" evidence="1">
    <location>
        <begin position="1"/>
        <end position="21"/>
    </location>
</feature>
<dbReference type="AlphaFoldDB" id="A0A9P6NN01"/>
<protein>
    <submittedName>
        <fullName evidence="2">Uncharacterized protein</fullName>
    </submittedName>
</protein>
<organism evidence="2 3">
    <name type="scientific">Cronartium quercuum f. sp. fusiforme G11</name>
    <dbReference type="NCBI Taxonomy" id="708437"/>
    <lineage>
        <taxon>Eukaryota</taxon>
        <taxon>Fungi</taxon>
        <taxon>Dikarya</taxon>
        <taxon>Basidiomycota</taxon>
        <taxon>Pucciniomycotina</taxon>
        <taxon>Pucciniomycetes</taxon>
        <taxon>Pucciniales</taxon>
        <taxon>Coleosporiaceae</taxon>
        <taxon>Cronartium</taxon>
    </lineage>
</organism>
<dbReference type="EMBL" id="MU167231">
    <property type="protein sequence ID" value="KAG0148993.1"/>
    <property type="molecule type" value="Genomic_DNA"/>
</dbReference>
<accession>A0A9P6NN01</accession>
<keyword evidence="3" id="KW-1185">Reference proteome</keyword>
<sequence>MTGLRDRSQMRPPRDLSGHHSILETSHPIQPIPLSLHNVPPSARPEMLRQVDIVGGGTGAPTGLLGENGNSHVTHHLIGPQPDSRLPLDKTSSRMNEEVRSMSSDASIFGDNELSTELGHVCTLDYLVLDMASPVSSPHQLQSAFASHGIHDILSSPQLGAGQLNALTNLADLNSLIIIKLIKMVDFNVLSRLPLSNNTHIVKRSLTITRTHVGTDLVDAPACGNMMRLHIKLVLNSIHFRSIFTPSTSGSPQVPNSYEISLHVSPVTMSKEVLKTLG</sequence>